<gene>
    <name evidence="1" type="ORF">ENSA7_59280</name>
</gene>
<comment type="caution">
    <text evidence="1">The sequence shown here is derived from an EMBL/GenBank/DDBJ whole genome shotgun (WGS) entry which is preliminary data.</text>
</comment>
<proteinExistence type="predicted"/>
<name>A0A2S9Y5R4_9BACT</name>
<evidence type="ECO:0000313" key="1">
    <source>
        <dbReference type="EMBL" id="PRQ00434.1"/>
    </source>
</evidence>
<reference evidence="1 2" key="1">
    <citation type="submission" date="2018-03" db="EMBL/GenBank/DDBJ databases">
        <title>Draft Genome Sequences of the Obligatory Marine Myxobacteria Enhygromyxa salina SWB007.</title>
        <authorList>
            <person name="Poehlein A."/>
            <person name="Moghaddam J.A."/>
            <person name="Harms H."/>
            <person name="Alanjari M."/>
            <person name="Koenig G.M."/>
            <person name="Daniel R."/>
            <person name="Schaeberle T.F."/>
        </authorList>
    </citation>
    <scope>NUCLEOTIDE SEQUENCE [LARGE SCALE GENOMIC DNA]</scope>
    <source>
        <strain evidence="1 2">SWB007</strain>
    </source>
</reference>
<dbReference type="Proteomes" id="UP000238823">
    <property type="component" value="Unassembled WGS sequence"/>
</dbReference>
<sequence>MLELTPCAFTVCNRIRRNGKLIDVAEDLFQTLSA</sequence>
<dbReference type="EMBL" id="PVNL01000118">
    <property type="protein sequence ID" value="PRQ00434.1"/>
    <property type="molecule type" value="Genomic_DNA"/>
</dbReference>
<organism evidence="1 2">
    <name type="scientific">Enhygromyxa salina</name>
    <dbReference type="NCBI Taxonomy" id="215803"/>
    <lineage>
        <taxon>Bacteria</taxon>
        <taxon>Pseudomonadati</taxon>
        <taxon>Myxococcota</taxon>
        <taxon>Polyangia</taxon>
        <taxon>Nannocystales</taxon>
        <taxon>Nannocystaceae</taxon>
        <taxon>Enhygromyxa</taxon>
    </lineage>
</organism>
<protein>
    <submittedName>
        <fullName evidence="1">Uncharacterized protein</fullName>
    </submittedName>
</protein>
<evidence type="ECO:0000313" key="2">
    <source>
        <dbReference type="Proteomes" id="UP000238823"/>
    </source>
</evidence>
<accession>A0A2S9Y5R4</accession>
<dbReference type="AlphaFoldDB" id="A0A2S9Y5R4"/>